<dbReference type="OrthoDB" id="719741at2759"/>
<sequence>MAASLSATDDLSKTLATMAAQLSELARRFDALEPLVPLASKLDGLPDRVQTLQASTFEYAQEVHALHIAVQRVEKSQRDLSSSAREPGEALR</sequence>
<proteinExistence type="predicted"/>
<protein>
    <submittedName>
        <fullName evidence="1">Uncharacterized protein</fullName>
    </submittedName>
</protein>
<dbReference type="EMBL" id="SPHZ02000001">
    <property type="protein sequence ID" value="KAF0934039.1"/>
    <property type="molecule type" value="Genomic_DNA"/>
</dbReference>
<dbReference type="AlphaFoldDB" id="A0A6G1FB05"/>
<dbReference type="Proteomes" id="UP000479710">
    <property type="component" value="Unassembled WGS sequence"/>
</dbReference>
<reference evidence="1 2" key="1">
    <citation type="submission" date="2019-11" db="EMBL/GenBank/DDBJ databases">
        <title>Whole genome sequence of Oryza granulata.</title>
        <authorList>
            <person name="Li W."/>
        </authorList>
    </citation>
    <scope>NUCLEOTIDE SEQUENCE [LARGE SCALE GENOMIC DNA]</scope>
    <source>
        <strain evidence="2">cv. Menghai</strain>
        <tissue evidence="1">Leaf</tissue>
    </source>
</reference>
<organism evidence="1 2">
    <name type="scientific">Oryza meyeriana var. granulata</name>
    <dbReference type="NCBI Taxonomy" id="110450"/>
    <lineage>
        <taxon>Eukaryota</taxon>
        <taxon>Viridiplantae</taxon>
        <taxon>Streptophyta</taxon>
        <taxon>Embryophyta</taxon>
        <taxon>Tracheophyta</taxon>
        <taxon>Spermatophyta</taxon>
        <taxon>Magnoliopsida</taxon>
        <taxon>Liliopsida</taxon>
        <taxon>Poales</taxon>
        <taxon>Poaceae</taxon>
        <taxon>BOP clade</taxon>
        <taxon>Oryzoideae</taxon>
        <taxon>Oryzeae</taxon>
        <taxon>Oryzinae</taxon>
        <taxon>Oryza</taxon>
        <taxon>Oryza meyeriana</taxon>
    </lineage>
</organism>
<accession>A0A6G1FB05</accession>
<gene>
    <name evidence="1" type="ORF">E2562_022553</name>
</gene>
<keyword evidence="2" id="KW-1185">Reference proteome</keyword>
<evidence type="ECO:0000313" key="2">
    <source>
        <dbReference type="Proteomes" id="UP000479710"/>
    </source>
</evidence>
<comment type="caution">
    <text evidence="1">The sequence shown here is derived from an EMBL/GenBank/DDBJ whole genome shotgun (WGS) entry which is preliminary data.</text>
</comment>
<evidence type="ECO:0000313" key="1">
    <source>
        <dbReference type="EMBL" id="KAF0934039.1"/>
    </source>
</evidence>
<name>A0A6G1FB05_9ORYZ</name>